<reference evidence="12 13" key="1">
    <citation type="submission" date="2021-05" db="EMBL/GenBank/DDBJ databases">
        <title>The draft genome of Geobacter chapellei DSM 13688.</title>
        <authorList>
            <person name="Xu Z."/>
            <person name="Masuda Y."/>
            <person name="Itoh H."/>
            <person name="Senoo K."/>
        </authorList>
    </citation>
    <scope>NUCLEOTIDE SEQUENCE [LARGE SCALE GENOMIC DNA]</scope>
    <source>
        <strain evidence="12 13">DSM 13688</strain>
    </source>
</reference>
<dbReference type="InterPro" id="IPR035965">
    <property type="entry name" value="PAS-like_dom_sf"/>
</dbReference>
<evidence type="ECO:0000256" key="5">
    <source>
        <dbReference type="ARBA" id="ARBA00022679"/>
    </source>
</evidence>
<feature type="transmembrane region" description="Helical" evidence="8">
    <location>
        <begin position="164"/>
        <end position="187"/>
    </location>
</feature>
<evidence type="ECO:0000259" key="11">
    <source>
        <dbReference type="PROSITE" id="PS50885"/>
    </source>
</evidence>
<protein>
    <recommendedName>
        <fullName evidence="3">histidine kinase</fullName>
        <ecNumber evidence="3">2.7.13.3</ecNumber>
    </recommendedName>
</protein>
<evidence type="ECO:0000259" key="9">
    <source>
        <dbReference type="PROSITE" id="PS50109"/>
    </source>
</evidence>
<keyword evidence="8" id="KW-0812">Transmembrane</keyword>
<feature type="transmembrane region" description="Helical" evidence="8">
    <location>
        <begin position="15"/>
        <end position="37"/>
    </location>
</feature>
<dbReference type="Pfam" id="PF02518">
    <property type="entry name" value="HATPase_c"/>
    <property type="match status" value="1"/>
</dbReference>
<dbReference type="EMBL" id="JAHDYS010000004">
    <property type="protein sequence ID" value="MBT1071263.1"/>
    <property type="molecule type" value="Genomic_DNA"/>
</dbReference>
<dbReference type="EC" id="2.7.13.3" evidence="3"/>
<evidence type="ECO:0000256" key="3">
    <source>
        <dbReference type="ARBA" id="ARBA00012438"/>
    </source>
</evidence>
<dbReference type="Proteomes" id="UP000784128">
    <property type="component" value="Unassembled WGS sequence"/>
</dbReference>
<name>A0ABS5U6H1_9BACT</name>
<evidence type="ECO:0000256" key="2">
    <source>
        <dbReference type="ARBA" id="ARBA00004370"/>
    </source>
</evidence>
<keyword evidence="7" id="KW-0175">Coiled coil</keyword>
<feature type="coiled-coil region" evidence="7">
    <location>
        <begin position="228"/>
        <end position="297"/>
    </location>
</feature>
<dbReference type="PRINTS" id="PR00344">
    <property type="entry name" value="BCTRLSENSOR"/>
</dbReference>
<dbReference type="InterPro" id="IPR003661">
    <property type="entry name" value="HisK_dim/P_dom"/>
</dbReference>
<dbReference type="PROSITE" id="PS50885">
    <property type="entry name" value="HAMP"/>
    <property type="match status" value="1"/>
</dbReference>
<dbReference type="SMART" id="SM00387">
    <property type="entry name" value="HATPase_c"/>
    <property type="match status" value="1"/>
</dbReference>
<keyword evidence="5" id="KW-0808">Transferase</keyword>
<dbReference type="PANTHER" id="PTHR43065:SF42">
    <property type="entry name" value="TWO-COMPONENT SENSOR PPRA"/>
    <property type="match status" value="1"/>
</dbReference>
<dbReference type="CDD" id="cd00082">
    <property type="entry name" value="HisKA"/>
    <property type="match status" value="1"/>
</dbReference>
<dbReference type="SUPFAM" id="SSF55785">
    <property type="entry name" value="PYP-like sensor domain (PAS domain)"/>
    <property type="match status" value="1"/>
</dbReference>
<evidence type="ECO:0000256" key="6">
    <source>
        <dbReference type="ARBA" id="ARBA00022777"/>
    </source>
</evidence>
<dbReference type="Gene3D" id="6.10.340.10">
    <property type="match status" value="1"/>
</dbReference>
<dbReference type="RefSeq" id="WP_214296976.1">
    <property type="nucleotide sequence ID" value="NZ_JAHDYS010000004.1"/>
</dbReference>
<evidence type="ECO:0000259" key="10">
    <source>
        <dbReference type="PROSITE" id="PS50112"/>
    </source>
</evidence>
<keyword evidence="13" id="KW-1185">Reference proteome</keyword>
<feature type="domain" description="PAS" evidence="10">
    <location>
        <begin position="287"/>
        <end position="329"/>
    </location>
</feature>
<dbReference type="InterPro" id="IPR000014">
    <property type="entry name" value="PAS"/>
</dbReference>
<evidence type="ECO:0000313" key="12">
    <source>
        <dbReference type="EMBL" id="MBT1071263.1"/>
    </source>
</evidence>
<organism evidence="12 13">
    <name type="scientific">Pelotalea chapellei</name>
    <dbReference type="NCBI Taxonomy" id="44671"/>
    <lineage>
        <taxon>Bacteria</taxon>
        <taxon>Pseudomonadati</taxon>
        <taxon>Thermodesulfobacteriota</taxon>
        <taxon>Desulfuromonadia</taxon>
        <taxon>Geobacterales</taxon>
        <taxon>Geobacteraceae</taxon>
        <taxon>Pelotalea</taxon>
    </lineage>
</organism>
<evidence type="ECO:0000256" key="7">
    <source>
        <dbReference type="SAM" id="Coils"/>
    </source>
</evidence>
<feature type="domain" description="HAMP" evidence="11">
    <location>
        <begin position="188"/>
        <end position="240"/>
    </location>
</feature>
<sequence length="660" mass="72573">MPVRPTSGFRASFRLKLFCIFTVMTALVIATFCAAYIRVVSHNEREQAAFASRLLGEKLAGSIRIYLYAETVETLQRYAEETAREPDILAVVIANTQGRVLAEVRKPADSADVITQTVEVHTSSFVPSAEEAITGSSIDSSGNLLGTVRIDRSTRQLVQKKNHAITAVCGIAFIFWAIVSCLSYLAMRKVTQSFTELARSVQAIHSGDYIGPLPVRNDDESGQVAQAINDLVQSLKLQESKNRDLNQALSTALTLEVESKAHVMKTNRLLEEEIAERKKAERAVRESQQALTNLMDHMPVGVAWTSADGIINYLNLFFVERFGYGREEINTIDDWFSRAFPDPAYRMEMVEARRAALTAIGRDAEPITIEARVTCRDGAERHVLISNQIAHNMIVDLIVDLTDRELLQEQFIKVQKLESLSVLAGGIAHNFNNVLTGVMGYISFARKCMDESHKSYTLLENAEKASKRAAGIARQLLNFAQGGTPDRKPVSIVRLVQESVDLVVMGTCVRSLIDMPEWLNAVKADESLLGQAFNSIIINAVQAMPNGGLLTIRGANTSLPPGNVLNLPPGEYVEISFDDEGGGIIEEHHKKFFVPYFTTKAEVGTGLGLATAYSIITRHGGTITFRSQSGVGTTFTIHLPAAGVVLPQMLDPEIAYRIND</sequence>
<dbReference type="InterPro" id="IPR003594">
    <property type="entry name" value="HATPase_dom"/>
</dbReference>
<dbReference type="Gene3D" id="3.30.565.10">
    <property type="entry name" value="Histidine kinase-like ATPase, C-terminal domain"/>
    <property type="match status" value="1"/>
</dbReference>
<dbReference type="PANTHER" id="PTHR43065">
    <property type="entry name" value="SENSOR HISTIDINE KINASE"/>
    <property type="match status" value="1"/>
</dbReference>
<feature type="domain" description="Histidine kinase" evidence="9">
    <location>
        <begin position="426"/>
        <end position="643"/>
    </location>
</feature>
<dbReference type="PROSITE" id="PS50109">
    <property type="entry name" value="HIS_KIN"/>
    <property type="match status" value="1"/>
</dbReference>
<dbReference type="SMART" id="SM00304">
    <property type="entry name" value="HAMP"/>
    <property type="match status" value="1"/>
</dbReference>
<dbReference type="InterPro" id="IPR036097">
    <property type="entry name" value="HisK_dim/P_sf"/>
</dbReference>
<keyword evidence="6" id="KW-0418">Kinase</keyword>
<keyword evidence="4" id="KW-0597">Phosphoprotein</keyword>
<evidence type="ECO:0000313" key="13">
    <source>
        <dbReference type="Proteomes" id="UP000784128"/>
    </source>
</evidence>
<keyword evidence="8" id="KW-1133">Transmembrane helix</keyword>
<dbReference type="InterPro" id="IPR004358">
    <property type="entry name" value="Sig_transdc_His_kin-like_C"/>
</dbReference>
<dbReference type="SUPFAM" id="SSF55874">
    <property type="entry name" value="ATPase domain of HSP90 chaperone/DNA topoisomerase II/histidine kinase"/>
    <property type="match status" value="1"/>
</dbReference>
<dbReference type="InterPro" id="IPR003660">
    <property type="entry name" value="HAMP_dom"/>
</dbReference>
<keyword evidence="8" id="KW-0472">Membrane</keyword>
<dbReference type="NCBIfam" id="TIGR00229">
    <property type="entry name" value="sensory_box"/>
    <property type="match status" value="1"/>
</dbReference>
<dbReference type="SUPFAM" id="SSF47384">
    <property type="entry name" value="Homodimeric domain of signal transducing histidine kinase"/>
    <property type="match status" value="1"/>
</dbReference>
<comment type="caution">
    <text evidence="12">The sequence shown here is derived from an EMBL/GenBank/DDBJ whole genome shotgun (WGS) entry which is preliminary data.</text>
</comment>
<evidence type="ECO:0000256" key="8">
    <source>
        <dbReference type="SAM" id="Phobius"/>
    </source>
</evidence>
<dbReference type="InterPro" id="IPR036890">
    <property type="entry name" value="HATPase_C_sf"/>
</dbReference>
<evidence type="ECO:0000256" key="1">
    <source>
        <dbReference type="ARBA" id="ARBA00000085"/>
    </source>
</evidence>
<proteinExistence type="predicted"/>
<dbReference type="PROSITE" id="PS50112">
    <property type="entry name" value="PAS"/>
    <property type="match status" value="1"/>
</dbReference>
<evidence type="ECO:0000256" key="4">
    <source>
        <dbReference type="ARBA" id="ARBA00022553"/>
    </source>
</evidence>
<gene>
    <name evidence="12" type="ORF">KJB30_05685</name>
</gene>
<dbReference type="Gene3D" id="3.30.450.20">
    <property type="entry name" value="PAS domain"/>
    <property type="match status" value="1"/>
</dbReference>
<accession>A0ABS5U6H1</accession>
<dbReference type="InterPro" id="IPR005467">
    <property type="entry name" value="His_kinase_dom"/>
</dbReference>
<comment type="catalytic activity">
    <reaction evidence="1">
        <text>ATP + protein L-histidine = ADP + protein N-phospho-L-histidine.</text>
        <dbReference type="EC" id="2.7.13.3"/>
    </reaction>
</comment>
<dbReference type="Gene3D" id="1.10.287.130">
    <property type="match status" value="1"/>
</dbReference>
<dbReference type="CDD" id="cd06225">
    <property type="entry name" value="HAMP"/>
    <property type="match status" value="1"/>
</dbReference>
<dbReference type="CDD" id="cd00130">
    <property type="entry name" value="PAS"/>
    <property type="match status" value="1"/>
</dbReference>
<comment type="subcellular location">
    <subcellularLocation>
        <location evidence="2">Membrane</location>
    </subcellularLocation>
</comment>